<reference evidence="4" key="1">
    <citation type="journal article" date="2019" name="Int. J. Syst. Evol. Microbiol.">
        <title>The Global Catalogue of Microorganisms (GCM) 10K type strain sequencing project: providing services to taxonomists for standard genome sequencing and annotation.</title>
        <authorList>
            <consortium name="The Broad Institute Genomics Platform"/>
            <consortium name="The Broad Institute Genome Sequencing Center for Infectious Disease"/>
            <person name="Wu L."/>
            <person name="Ma J."/>
        </authorList>
    </citation>
    <scope>NUCLEOTIDE SEQUENCE [LARGE SCALE GENOMIC DNA]</scope>
    <source>
        <strain evidence="4">CCUG 58938</strain>
    </source>
</reference>
<protein>
    <recommendedName>
        <fullName evidence="5">Lipoprotein</fullName>
    </recommendedName>
</protein>
<dbReference type="EMBL" id="JBHTKA010000001">
    <property type="protein sequence ID" value="MFD0997685.1"/>
    <property type="molecule type" value="Genomic_DNA"/>
</dbReference>
<keyword evidence="4" id="KW-1185">Reference proteome</keyword>
<keyword evidence="2" id="KW-1133">Transmembrane helix</keyword>
<dbReference type="Proteomes" id="UP001597112">
    <property type="component" value="Unassembled WGS sequence"/>
</dbReference>
<gene>
    <name evidence="3" type="ORF">ACFQ21_00135</name>
</gene>
<organism evidence="3 4">
    <name type="scientific">Ohtaekwangia kribbensis</name>
    <dbReference type="NCBI Taxonomy" id="688913"/>
    <lineage>
        <taxon>Bacteria</taxon>
        <taxon>Pseudomonadati</taxon>
        <taxon>Bacteroidota</taxon>
        <taxon>Cytophagia</taxon>
        <taxon>Cytophagales</taxon>
        <taxon>Fulvivirgaceae</taxon>
        <taxon>Ohtaekwangia</taxon>
    </lineage>
</organism>
<feature type="transmembrane region" description="Helical" evidence="2">
    <location>
        <begin position="141"/>
        <end position="160"/>
    </location>
</feature>
<proteinExistence type="predicted"/>
<name>A0ABW3JVK3_9BACT</name>
<accession>A0ABW3JVK3</accession>
<comment type="caution">
    <text evidence="3">The sequence shown here is derived from an EMBL/GenBank/DDBJ whole genome shotgun (WGS) entry which is preliminary data.</text>
</comment>
<feature type="compositionally biased region" description="Basic and acidic residues" evidence="1">
    <location>
        <begin position="72"/>
        <end position="87"/>
    </location>
</feature>
<keyword evidence="2" id="KW-0472">Membrane</keyword>
<evidence type="ECO:0000256" key="1">
    <source>
        <dbReference type="SAM" id="MobiDB-lite"/>
    </source>
</evidence>
<evidence type="ECO:0000256" key="2">
    <source>
        <dbReference type="SAM" id="Phobius"/>
    </source>
</evidence>
<evidence type="ECO:0008006" key="5">
    <source>
        <dbReference type="Google" id="ProtNLM"/>
    </source>
</evidence>
<sequence>MIRVTSFFAVLMVFLLVAVGCSRKTTSSVTETLDSTHVKEVPRLLPISVPGAAVIIKNKIECDPATNKPKPFTREKKSGHSTLKEKMDTDGNLTTECRCDSLELKVQVMDREIFRLRQKTVTKTVIVTEYKTRKIDIVCRWFSGIVLLIIVGRIALKYYTFSWIRK</sequence>
<evidence type="ECO:0000313" key="4">
    <source>
        <dbReference type="Proteomes" id="UP001597112"/>
    </source>
</evidence>
<dbReference type="PROSITE" id="PS51257">
    <property type="entry name" value="PROKAR_LIPOPROTEIN"/>
    <property type="match status" value="1"/>
</dbReference>
<evidence type="ECO:0000313" key="3">
    <source>
        <dbReference type="EMBL" id="MFD0997685.1"/>
    </source>
</evidence>
<keyword evidence="2" id="KW-0812">Transmembrane</keyword>
<feature type="region of interest" description="Disordered" evidence="1">
    <location>
        <begin position="67"/>
        <end position="87"/>
    </location>
</feature>